<organism evidence="1">
    <name type="scientific">marine sediment metagenome</name>
    <dbReference type="NCBI Taxonomy" id="412755"/>
    <lineage>
        <taxon>unclassified sequences</taxon>
        <taxon>metagenomes</taxon>
        <taxon>ecological metagenomes</taxon>
    </lineage>
</organism>
<proteinExistence type="predicted"/>
<dbReference type="AlphaFoldDB" id="X0YKG5"/>
<evidence type="ECO:0000313" key="1">
    <source>
        <dbReference type="EMBL" id="GAG56644.1"/>
    </source>
</evidence>
<dbReference type="EMBL" id="BART01008684">
    <property type="protein sequence ID" value="GAG56644.1"/>
    <property type="molecule type" value="Genomic_DNA"/>
</dbReference>
<protein>
    <submittedName>
        <fullName evidence="1">Uncharacterized protein</fullName>
    </submittedName>
</protein>
<comment type="caution">
    <text evidence="1">The sequence shown here is derived from an EMBL/GenBank/DDBJ whole genome shotgun (WGS) entry which is preliminary data.</text>
</comment>
<gene>
    <name evidence="1" type="ORF">S01H4_19466</name>
</gene>
<reference evidence="1" key="1">
    <citation type="journal article" date="2014" name="Front. Microbiol.">
        <title>High frequency of phylogenetically diverse reductive dehalogenase-homologous genes in deep subseafloor sedimentary metagenomes.</title>
        <authorList>
            <person name="Kawai M."/>
            <person name="Futagami T."/>
            <person name="Toyoda A."/>
            <person name="Takaki Y."/>
            <person name="Nishi S."/>
            <person name="Hori S."/>
            <person name="Arai W."/>
            <person name="Tsubouchi T."/>
            <person name="Morono Y."/>
            <person name="Uchiyama I."/>
            <person name="Ito T."/>
            <person name="Fujiyama A."/>
            <person name="Inagaki F."/>
            <person name="Takami H."/>
        </authorList>
    </citation>
    <scope>NUCLEOTIDE SEQUENCE</scope>
    <source>
        <strain evidence="1">Expedition CK06-06</strain>
    </source>
</reference>
<name>X0YKG5_9ZZZZ</name>
<accession>X0YKG5</accession>
<feature type="non-terminal residue" evidence="1">
    <location>
        <position position="1"/>
    </location>
</feature>
<sequence length="30" mass="3571">FFLRKNINANNLKNFVLSFREELATRNLTS</sequence>